<accession>A0A336KKH3</accession>
<dbReference type="EMBL" id="UFQT01000381">
    <property type="protein sequence ID" value="SSX23768.1"/>
    <property type="molecule type" value="Genomic_DNA"/>
</dbReference>
<dbReference type="EMBL" id="UFQS01000381">
    <property type="protein sequence ID" value="SSX03403.1"/>
    <property type="molecule type" value="Genomic_DNA"/>
</dbReference>
<dbReference type="PROSITE" id="PS51257">
    <property type="entry name" value="PROKAR_LIPOPROTEIN"/>
    <property type="match status" value="1"/>
</dbReference>
<name>A0A336KKH3_CULSO</name>
<evidence type="ECO:0000313" key="3">
    <source>
        <dbReference type="EMBL" id="SSX23768.1"/>
    </source>
</evidence>
<feature type="transmembrane region" description="Helical" evidence="1">
    <location>
        <begin position="5"/>
        <end position="23"/>
    </location>
</feature>
<proteinExistence type="predicted"/>
<feature type="transmembrane region" description="Helical" evidence="1">
    <location>
        <begin position="63"/>
        <end position="88"/>
    </location>
</feature>
<dbReference type="AlphaFoldDB" id="A0A336KKH3"/>
<reference evidence="3" key="2">
    <citation type="submission" date="2018-07" db="EMBL/GenBank/DDBJ databases">
        <authorList>
            <person name="Quirk P.G."/>
            <person name="Krulwich T.A."/>
        </authorList>
    </citation>
    <scope>NUCLEOTIDE SEQUENCE</scope>
</reference>
<evidence type="ECO:0000256" key="1">
    <source>
        <dbReference type="SAM" id="Phobius"/>
    </source>
</evidence>
<evidence type="ECO:0000313" key="2">
    <source>
        <dbReference type="EMBL" id="SSX03403.1"/>
    </source>
</evidence>
<keyword evidence="1" id="KW-0472">Membrane</keyword>
<keyword evidence="1" id="KW-0812">Transmembrane</keyword>
<dbReference type="VEuPathDB" id="VectorBase:CSON009586"/>
<sequence length="128" mass="14587">MYIRTVDWILFFIVAIFIIVWYSCFRREVPTPHTIITMPPSSGNISSDMGPLSNITRLPTRTFGVIGIATVFSLNLTFTIDIQAVIGIKIRRERIARRKISIRSKLIELTLNSTLPSTTMNTTWKLTV</sequence>
<reference evidence="2" key="1">
    <citation type="submission" date="2018-04" db="EMBL/GenBank/DDBJ databases">
        <authorList>
            <person name="Go L.Y."/>
            <person name="Mitchell J.A."/>
        </authorList>
    </citation>
    <scope>NUCLEOTIDE SEQUENCE</scope>
    <source>
        <tissue evidence="2">Whole organism</tissue>
    </source>
</reference>
<organism evidence="2">
    <name type="scientific">Culicoides sonorensis</name>
    <name type="common">Biting midge</name>
    <dbReference type="NCBI Taxonomy" id="179676"/>
    <lineage>
        <taxon>Eukaryota</taxon>
        <taxon>Metazoa</taxon>
        <taxon>Ecdysozoa</taxon>
        <taxon>Arthropoda</taxon>
        <taxon>Hexapoda</taxon>
        <taxon>Insecta</taxon>
        <taxon>Pterygota</taxon>
        <taxon>Neoptera</taxon>
        <taxon>Endopterygota</taxon>
        <taxon>Diptera</taxon>
        <taxon>Nematocera</taxon>
        <taxon>Chironomoidea</taxon>
        <taxon>Ceratopogonidae</taxon>
        <taxon>Ceratopogoninae</taxon>
        <taxon>Culicoides</taxon>
        <taxon>Monoculicoides</taxon>
    </lineage>
</organism>
<protein>
    <submittedName>
        <fullName evidence="2">CSON009586 protein</fullName>
    </submittedName>
</protein>
<keyword evidence="1" id="KW-1133">Transmembrane helix</keyword>
<gene>
    <name evidence="2" type="primary">CSON009586</name>
</gene>